<dbReference type="InterPro" id="IPR045170">
    <property type="entry name" value="MTOX"/>
</dbReference>
<reference evidence="7" key="1">
    <citation type="submission" date="2023-02" db="EMBL/GenBank/DDBJ databases">
        <authorList>
            <person name="Palmer J.M."/>
        </authorList>
    </citation>
    <scope>NUCLEOTIDE SEQUENCE</scope>
    <source>
        <strain evidence="7">FW57</strain>
    </source>
</reference>
<dbReference type="InterPro" id="IPR036188">
    <property type="entry name" value="FAD/NAD-bd_sf"/>
</dbReference>
<dbReference type="AlphaFoldDB" id="A0AAD4HY60"/>
<evidence type="ECO:0000313" key="8">
    <source>
        <dbReference type="Proteomes" id="UP001197093"/>
    </source>
</evidence>
<evidence type="ECO:0000256" key="3">
    <source>
        <dbReference type="ARBA" id="ARBA00022630"/>
    </source>
</evidence>
<keyword evidence="4" id="KW-0274">FAD</keyword>
<evidence type="ECO:0000259" key="6">
    <source>
        <dbReference type="Pfam" id="PF01266"/>
    </source>
</evidence>
<keyword evidence="5" id="KW-0560">Oxidoreductase</keyword>
<evidence type="ECO:0000313" key="7">
    <source>
        <dbReference type="EMBL" id="KAG7288722.1"/>
    </source>
</evidence>
<evidence type="ECO:0000256" key="2">
    <source>
        <dbReference type="ARBA" id="ARBA00010989"/>
    </source>
</evidence>
<dbReference type="PANTHER" id="PTHR10961:SF37">
    <property type="entry name" value="FAD DEPENDENT OXIDOREDUCTASE DOMAIN-CONTAINING PROTEIN"/>
    <property type="match status" value="1"/>
</dbReference>
<organism evidence="7 8">
    <name type="scientific">Staphylotrichum longicolle</name>
    <dbReference type="NCBI Taxonomy" id="669026"/>
    <lineage>
        <taxon>Eukaryota</taxon>
        <taxon>Fungi</taxon>
        <taxon>Dikarya</taxon>
        <taxon>Ascomycota</taxon>
        <taxon>Pezizomycotina</taxon>
        <taxon>Sordariomycetes</taxon>
        <taxon>Sordariomycetidae</taxon>
        <taxon>Sordariales</taxon>
        <taxon>Chaetomiaceae</taxon>
        <taxon>Staphylotrichum</taxon>
    </lineage>
</organism>
<evidence type="ECO:0000256" key="1">
    <source>
        <dbReference type="ARBA" id="ARBA00001974"/>
    </source>
</evidence>
<accession>A0AAD4HY60</accession>
<gene>
    <name evidence="7" type="ORF">NEMBOFW57_005078</name>
</gene>
<dbReference type="GO" id="GO:0051698">
    <property type="term" value="F:saccharopine oxidase activity"/>
    <property type="evidence" value="ECO:0007669"/>
    <property type="project" value="TreeGrafter"/>
</dbReference>
<dbReference type="Gene3D" id="3.30.9.10">
    <property type="entry name" value="D-Amino Acid Oxidase, subunit A, domain 2"/>
    <property type="match status" value="1"/>
</dbReference>
<feature type="domain" description="FAD dependent oxidoreductase" evidence="6">
    <location>
        <begin position="13"/>
        <end position="400"/>
    </location>
</feature>
<name>A0AAD4HY60_9PEZI</name>
<comment type="caution">
    <text evidence="7">The sequence shown here is derived from an EMBL/GenBank/DDBJ whole genome shotgun (WGS) entry which is preliminary data.</text>
</comment>
<dbReference type="InterPro" id="IPR006076">
    <property type="entry name" value="FAD-dep_OxRdtase"/>
</dbReference>
<comment type="cofactor">
    <cofactor evidence="1">
        <name>FAD</name>
        <dbReference type="ChEBI" id="CHEBI:57692"/>
    </cofactor>
</comment>
<dbReference type="Pfam" id="PF01266">
    <property type="entry name" value="DAO"/>
    <property type="match status" value="1"/>
</dbReference>
<protein>
    <recommendedName>
        <fullName evidence="6">FAD dependent oxidoreductase domain-containing protein</fullName>
    </recommendedName>
</protein>
<evidence type="ECO:0000256" key="4">
    <source>
        <dbReference type="ARBA" id="ARBA00022827"/>
    </source>
</evidence>
<dbReference type="GO" id="GO:0050660">
    <property type="term" value="F:flavin adenine dinucleotide binding"/>
    <property type="evidence" value="ECO:0007669"/>
    <property type="project" value="InterPro"/>
</dbReference>
<sequence length="453" mass="50340">MAMATTGNQLRSVVVVGAGVFGLSTALHFKRLHPEASVTVIDRIRENRGGASSDLNKIVRADYPDPVYMKLAIEAQELWRNDPIFKPYYHQCGMLFAEEINMGRDSYANYRKLGQEVLSGELMPVEEGHARFPIFEDANWADTEYNYYNPHSGWGEAEEAMHSIFQATLDAGVEFIEATVQKLHLSADRSCLGVTVLKDGEMIEILGDRTVVCTGAYTAKLLADTAPEWDELQINGRMVAAAAVQCQASYPPDQEEKLQQAPVHFIGMWHTHGTSGHQGESIPPFKGRLKFNCEVSFLNMTHHEGLGKEISIPPPAQSQSTFSQDVPDGLKQEVANVVKNTYGNHVPGIQIESYRMDAVSPNQDFVIDNHPHCPNLVIAGAGSFHSWKFLPTIGRYVVQRIEGTLEEGLARKWAWDRDNSGGACEMYIPSRDLKDIGPFEGWPRPGEKLPVAQ</sequence>
<dbReference type="Proteomes" id="UP001197093">
    <property type="component" value="Unassembled WGS sequence"/>
</dbReference>
<dbReference type="Gene3D" id="3.50.50.60">
    <property type="entry name" value="FAD/NAD(P)-binding domain"/>
    <property type="match status" value="1"/>
</dbReference>
<comment type="similarity">
    <text evidence="2">Belongs to the MSOX/MTOX family.</text>
</comment>
<dbReference type="PANTHER" id="PTHR10961">
    <property type="entry name" value="PEROXISOMAL SARCOSINE OXIDASE"/>
    <property type="match status" value="1"/>
</dbReference>
<dbReference type="EMBL" id="JAHCVI010000002">
    <property type="protein sequence ID" value="KAG7288722.1"/>
    <property type="molecule type" value="Genomic_DNA"/>
</dbReference>
<proteinExistence type="inferred from homology"/>
<keyword evidence="8" id="KW-1185">Reference proteome</keyword>
<dbReference type="SUPFAM" id="SSF51905">
    <property type="entry name" value="FAD/NAD(P)-binding domain"/>
    <property type="match status" value="1"/>
</dbReference>
<evidence type="ECO:0000256" key="5">
    <source>
        <dbReference type="ARBA" id="ARBA00023002"/>
    </source>
</evidence>
<keyword evidence="3" id="KW-0285">Flavoprotein</keyword>
<dbReference type="GO" id="GO:0008115">
    <property type="term" value="F:sarcosine oxidase activity"/>
    <property type="evidence" value="ECO:0007669"/>
    <property type="project" value="TreeGrafter"/>
</dbReference>